<keyword evidence="10" id="KW-1185">Reference proteome</keyword>
<organism evidence="9 10">
    <name type="scientific">Alteribacillus bidgolensis</name>
    <dbReference type="NCBI Taxonomy" id="930129"/>
    <lineage>
        <taxon>Bacteria</taxon>
        <taxon>Bacillati</taxon>
        <taxon>Bacillota</taxon>
        <taxon>Bacilli</taxon>
        <taxon>Bacillales</taxon>
        <taxon>Bacillaceae</taxon>
        <taxon>Alteribacillus</taxon>
    </lineage>
</organism>
<evidence type="ECO:0000256" key="7">
    <source>
        <dbReference type="ARBA" id="ARBA00048189"/>
    </source>
</evidence>
<comment type="catalytic activity">
    <reaction evidence="6">
        <text>acetyl phosphate + [thioredoxin]-disulfide + NH4(+) + H2O = [thioredoxin]-dithiol + glycine + phosphate + H(+)</text>
        <dbReference type="Rhea" id="RHEA:12232"/>
        <dbReference type="Rhea" id="RHEA-COMP:10698"/>
        <dbReference type="Rhea" id="RHEA-COMP:10700"/>
        <dbReference type="ChEBI" id="CHEBI:15377"/>
        <dbReference type="ChEBI" id="CHEBI:15378"/>
        <dbReference type="ChEBI" id="CHEBI:22191"/>
        <dbReference type="ChEBI" id="CHEBI:28938"/>
        <dbReference type="ChEBI" id="CHEBI:29950"/>
        <dbReference type="ChEBI" id="CHEBI:43474"/>
        <dbReference type="ChEBI" id="CHEBI:50058"/>
        <dbReference type="ChEBI" id="CHEBI:57305"/>
        <dbReference type="EC" id="1.21.4.2"/>
    </reaction>
</comment>
<comment type="catalytic activity">
    <reaction evidence="7">
        <text>acetyl phosphate + trimethylamine + [thioredoxin]-disulfide + H2O = glycine betaine + [thioredoxin]-dithiol + phosphate + H(+)</text>
        <dbReference type="Rhea" id="RHEA:11848"/>
        <dbReference type="Rhea" id="RHEA-COMP:10698"/>
        <dbReference type="Rhea" id="RHEA-COMP:10700"/>
        <dbReference type="ChEBI" id="CHEBI:15377"/>
        <dbReference type="ChEBI" id="CHEBI:15378"/>
        <dbReference type="ChEBI" id="CHEBI:17750"/>
        <dbReference type="ChEBI" id="CHEBI:22191"/>
        <dbReference type="ChEBI" id="CHEBI:29950"/>
        <dbReference type="ChEBI" id="CHEBI:43474"/>
        <dbReference type="ChEBI" id="CHEBI:50058"/>
        <dbReference type="ChEBI" id="CHEBI:58389"/>
        <dbReference type="EC" id="1.21.4.4"/>
    </reaction>
</comment>
<comment type="function">
    <text evidence="4">In the first step of glycine, betaine and sarcosine reductases, the substrate is bound to component PB via a Schiff base intermediate. Then the PB-activated substrate is nucleophilically attacked by the selenol anion of component PA to transform it to a carboxymethylated selenoether and the respective amine. By action of component PC, acetyl phosphate is formed, leaving component PA in its oxidized state. Finally component PA becomes reduced by the thioredoxin system to start a new catalytic cycle of reductive deamination.</text>
</comment>
<comment type="subunit">
    <text evidence="5">Monomer. Component of the glycine, sarcosine and betaine reductase complexes, together with components B and C.</text>
</comment>
<name>A0A1G8K378_9BACI</name>
<evidence type="ECO:0000256" key="3">
    <source>
        <dbReference type="ARBA" id="ARBA00023002"/>
    </source>
</evidence>
<evidence type="ECO:0000256" key="6">
    <source>
        <dbReference type="ARBA" id="ARBA00047603"/>
    </source>
</evidence>
<reference evidence="9 10" key="1">
    <citation type="submission" date="2016-10" db="EMBL/GenBank/DDBJ databases">
        <authorList>
            <person name="de Groot N.N."/>
        </authorList>
    </citation>
    <scope>NUCLEOTIDE SEQUENCE [LARGE SCALE GENOMIC DNA]</scope>
    <source>
        <strain evidence="10">P4B,CCM 7963,CECT 7998,DSM 25260,IBRC-M 10614,KCTC 13821</strain>
    </source>
</reference>
<evidence type="ECO:0000313" key="9">
    <source>
        <dbReference type="EMBL" id="SDI37839.1"/>
    </source>
</evidence>
<dbReference type="Pfam" id="PF04723">
    <property type="entry name" value="GRDA"/>
    <property type="match status" value="1"/>
</dbReference>
<keyword evidence="3" id="KW-0560">Oxidoreductase</keyword>
<evidence type="ECO:0000256" key="1">
    <source>
        <dbReference type="ARBA" id="ARBA00010866"/>
    </source>
</evidence>
<proteinExistence type="inferred from homology"/>
<evidence type="ECO:0000256" key="2">
    <source>
        <dbReference type="ARBA" id="ARBA00022933"/>
    </source>
</evidence>
<evidence type="ECO:0000256" key="8">
    <source>
        <dbReference type="ARBA" id="ARBA00048720"/>
    </source>
</evidence>
<comment type="catalytic activity">
    <reaction evidence="8">
        <text>acetyl phosphate + methylamine + [thioredoxin]-disulfide + H2O = sarcosine + [thioredoxin]-dithiol + phosphate + H(+)</text>
        <dbReference type="Rhea" id="RHEA:12825"/>
        <dbReference type="Rhea" id="RHEA-COMP:10698"/>
        <dbReference type="Rhea" id="RHEA-COMP:10700"/>
        <dbReference type="ChEBI" id="CHEBI:15377"/>
        <dbReference type="ChEBI" id="CHEBI:15378"/>
        <dbReference type="ChEBI" id="CHEBI:22191"/>
        <dbReference type="ChEBI" id="CHEBI:29950"/>
        <dbReference type="ChEBI" id="CHEBI:43474"/>
        <dbReference type="ChEBI" id="CHEBI:50058"/>
        <dbReference type="ChEBI" id="CHEBI:57433"/>
        <dbReference type="ChEBI" id="CHEBI:59338"/>
        <dbReference type="EC" id="1.21.4.3"/>
    </reaction>
</comment>
<dbReference type="GO" id="GO:0030700">
    <property type="term" value="C:glycine reductase complex"/>
    <property type="evidence" value="ECO:0007669"/>
    <property type="project" value="InterPro"/>
</dbReference>
<evidence type="ECO:0000256" key="5">
    <source>
        <dbReference type="ARBA" id="ARBA00025846"/>
    </source>
</evidence>
<sequence length="41" mass="4515">MIKDKKVFVLGERDGVPAPAIEECMKAAGAEIIYKDTQCFV</sequence>
<evidence type="ECO:0000256" key="4">
    <source>
        <dbReference type="ARBA" id="ARBA00025583"/>
    </source>
</evidence>
<dbReference type="GO" id="GO:0033794">
    <property type="term" value="F:sarcosine reductase activity"/>
    <property type="evidence" value="ECO:0007669"/>
    <property type="project" value="UniProtKB-EC"/>
</dbReference>
<dbReference type="Proteomes" id="UP000199017">
    <property type="component" value="Unassembled WGS sequence"/>
</dbReference>
<dbReference type="GO" id="GO:0033795">
    <property type="term" value="F:betaine reductase activity"/>
    <property type="evidence" value="ECO:0007669"/>
    <property type="project" value="UniProtKB-EC"/>
</dbReference>
<comment type="similarity">
    <text evidence="1">Belongs to the GrdA family.</text>
</comment>
<keyword evidence="2" id="KW-0712">Selenocysteine</keyword>
<dbReference type="InterPro" id="IPR006812">
    <property type="entry name" value="GRDA"/>
</dbReference>
<gene>
    <name evidence="9" type="ORF">SAMN05216352_10746</name>
</gene>
<dbReference type="AlphaFoldDB" id="A0A1G8K378"/>
<dbReference type="STRING" id="930129.SAMN05216352_10746"/>
<evidence type="ECO:0000313" key="10">
    <source>
        <dbReference type="Proteomes" id="UP000199017"/>
    </source>
</evidence>
<accession>A0A1G8K378</accession>
<dbReference type="EMBL" id="FNDU01000007">
    <property type="protein sequence ID" value="SDI37839.1"/>
    <property type="molecule type" value="Genomic_DNA"/>
</dbReference>
<dbReference type="GO" id="GO:0030699">
    <property type="term" value="F:glycine reductase activity"/>
    <property type="evidence" value="ECO:0007669"/>
    <property type="project" value="UniProtKB-EC"/>
</dbReference>
<protein>
    <submittedName>
        <fullName evidence="9">Glycine reductase complex selenoprotein A</fullName>
    </submittedName>
</protein>